<dbReference type="AlphaFoldDB" id="X0ZTP4"/>
<dbReference type="Gene3D" id="3.10.520.10">
    <property type="entry name" value="ApbE-like domains"/>
    <property type="match status" value="1"/>
</dbReference>
<proteinExistence type="predicted"/>
<accession>X0ZTP4</accession>
<gene>
    <name evidence="1" type="ORF">S01H1_77536</name>
</gene>
<reference evidence="1" key="1">
    <citation type="journal article" date="2014" name="Front. Microbiol.">
        <title>High frequency of phylogenetically diverse reductive dehalogenase-homologous genes in deep subseafloor sedimentary metagenomes.</title>
        <authorList>
            <person name="Kawai M."/>
            <person name="Futagami T."/>
            <person name="Toyoda A."/>
            <person name="Takaki Y."/>
            <person name="Nishi S."/>
            <person name="Hori S."/>
            <person name="Arai W."/>
            <person name="Tsubouchi T."/>
            <person name="Morono Y."/>
            <person name="Uchiyama I."/>
            <person name="Ito T."/>
            <person name="Fujiyama A."/>
            <person name="Inagaki F."/>
            <person name="Takami H."/>
        </authorList>
    </citation>
    <scope>NUCLEOTIDE SEQUENCE</scope>
    <source>
        <strain evidence="1">Expedition CK06-06</strain>
    </source>
</reference>
<dbReference type="InterPro" id="IPR003374">
    <property type="entry name" value="ApbE-like_sf"/>
</dbReference>
<evidence type="ECO:0000313" key="1">
    <source>
        <dbReference type="EMBL" id="GAG51551.1"/>
    </source>
</evidence>
<dbReference type="EMBL" id="BARS01052117">
    <property type="protein sequence ID" value="GAG51551.1"/>
    <property type="molecule type" value="Genomic_DNA"/>
</dbReference>
<comment type="caution">
    <text evidence="1">The sequence shown here is derived from an EMBL/GenBank/DDBJ whole genome shotgun (WGS) entry which is preliminary data.</text>
</comment>
<organism evidence="1">
    <name type="scientific">marine sediment metagenome</name>
    <dbReference type="NCBI Taxonomy" id="412755"/>
    <lineage>
        <taxon>unclassified sequences</taxon>
        <taxon>metagenomes</taxon>
        <taxon>ecological metagenomes</taxon>
    </lineage>
</organism>
<feature type="non-terminal residue" evidence="1">
    <location>
        <position position="188"/>
    </location>
</feature>
<name>X0ZTP4_9ZZZZ</name>
<sequence>MDQPKSYRHWIKDGDLVSFNVTVKETDLYLRAQRSLKEEALKAILECRTSLEKYIEHHPNFLTALEPLPVAEDAPQMVWEMAEAAQGVGVGPMAAVAGAIAEGVGRRLMALSPEVIVENGGDIFLNILSRRTVGVYAGDSPFTGRLALLIEPEETPLGICTSSGTVGPSVSFGRADAVIVLSPSAALA</sequence>
<dbReference type="SUPFAM" id="SSF143631">
    <property type="entry name" value="ApbE-like"/>
    <property type="match status" value="1"/>
</dbReference>
<protein>
    <submittedName>
        <fullName evidence="1">Uncharacterized protein</fullName>
    </submittedName>
</protein>